<proteinExistence type="predicted"/>
<comment type="caution">
    <text evidence="1">The sequence shown here is derived from an EMBL/GenBank/DDBJ whole genome shotgun (WGS) entry which is preliminary data.</text>
</comment>
<reference evidence="2" key="1">
    <citation type="submission" date="2016-06" db="EMBL/GenBank/DDBJ databases">
        <title>Parallel loss of symbiosis genes in relatives of nitrogen-fixing non-legume Parasponia.</title>
        <authorList>
            <person name="Van Velzen R."/>
            <person name="Holmer R."/>
            <person name="Bu F."/>
            <person name="Rutten L."/>
            <person name="Van Zeijl A."/>
            <person name="Liu W."/>
            <person name="Santuari L."/>
            <person name="Cao Q."/>
            <person name="Sharma T."/>
            <person name="Shen D."/>
            <person name="Roswanjaya Y."/>
            <person name="Wardhani T."/>
            <person name="Kalhor M.S."/>
            <person name="Jansen J."/>
            <person name="Van den Hoogen J."/>
            <person name="Gungor B."/>
            <person name="Hartog M."/>
            <person name="Hontelez J."/>
            <person name="Verver J."/>
            <person name="Yang W.-C."/>
            <person name="Schijlen E."/>
            <person name="Repin R."/>
            <person name="Schilthuizen M."/>
            <person name="Schranz E."/>
            <person name="Heidstra R."/>
            <person name="Miyata K."/>
            <person name="Fedorova E."/>
            <person name="Kohlen W."/>
            <person name="Bisseling T."/>
            <person name="Smit S."/>
            <person name="Geurts R."/>
        </authorList>
    </citation>
    <scope>NUCLEOTIDE SEQUENCE [LARGE SCALE GENOMIC DNA]</scope>
    <source>
        <strain evidence="2">cv. WU1-14</strain>
    </source>
</reference>
<dbReference type="OrthoDB" id="1890267at2759"/>
<name>A0A2P5D0F7_PARAD</name>
<gene>
    <name evidence="1" type="ORF">PanWU01x14_108190</name>
</gene>
<dbReference type="STRING" id="3476.A0A2P5D0F7"/>
<protein>
    <submittedName>
        <fullName evidence="1">Uncharacterized protein</fullName>
    </submittedName>
</protein>
<sequence length="149" mass="17290">MKCSCRKLMKSTKKDRRISEVHDYSDSEESLDECAYKIQGNEDSNFLRRPSRYFTVTSVSPDQGFSRKTPIKPVDIGLYPSSFHNTPDRKRFSKQGWEKFTKDSTEAALEELVSSRGFGKWLHQNADRITVTPNSGKSEQKQRKSLLWF</sequence>
<dbReference type="PANTHER" id="PTHR31587:SF4">
    <property type="entry name" value="TRANSMEMBRANE PROTEIN (DUF2215)"/>
    <property type="match status" value="1"/>
</dbReference>
<organism evidence="1 2">
    <name type="scientific">Parasponia andersonii</name>
    <name type="common">Sponia andersonii</name>
    <dbReference type="NCBI Taxonomy" id="3476"/>
    <lineage>
        <taxon>Eukaryota</taxon>
        <taxon>Viridiplantae</taxon>
        <taxon>Streptophyta</taxon>
        <taxon>Embryophyta</taxon>
        <taxon>Tracheophyta</taxon>
        <taxon>Spermatophyta</taxon>
        <taxon>Magnoliopsida</taxon>
        <taxon>eudicotyledons</taxon>
        <taxon>Gunneridae</taxon>
        <taxon>Pentapetalae</taxon>
        <taxon>rosids</taxon>
        <taxon>fabids</taxon>
        <taxon>Rosales</taxon>
        <taxon>Cannabaceae</taxon>
        <taxon>Parasponia</taxon>
    </lineage>
</organism>
<dbReference type="PANTHER" id="PTHR31587">
    <property type="entry name" value="TRANSMEMBRANE PROTEIN (DUF2215)"/>
    <property type="match status" value="1"/>
</dbReference>
<dbReference type="Proteomes" id="UP000237105">
    <property type="component" value="Unassembled WGS sequence"/>
</dbReference>
<evidence type="ECO:0000313" key="1">
    <source>
        <dbReference type="EMBL" id="PON66782.1"/>
    </source>
</evidence>
<keyword evidence="2" id="KW-1185">Reference proteome</keyword>
<dbReference type="EMBL" id="JXTB01000077">
    <property type="protein sequence ID" value="PON66782.1"/>
    <property type="molecule type" value="Genomic_DNA"/>
</dbReference>
<dbReference type="AlphaFoldDB" id="A0A2P5D0F7"/>
<evidence type="ECO:0000313" key="2">
    <source>
        <dbReference type="Proteomes" id="UP000237105"/>
    </source>
</evidence>
<accession>A0A2P5D0F7</accession>